<evidence type="ECO:0000256" key="4">
    <source>
        <dbReference type="ARBA" id="ARBA00022803"/>
    </source>
</evidence>
<dbReference type="SMART" id="SM00028">
    <property type="entry name" value="TPR"/>
    <property type="match status" value="7"/>
</dbReference>
<accession>A7S020</accession>
<dbReference type="AlphaFoldDB" id="A7S020"/>
<dbReference type="STRING" id="45351.A7S020"/>
<evidence type="ECO:0000256" key="9">
    <source>
        <dbReference type="PROSITE-ProRule" id="PRU00339"/>
    </source>
</evidence>
<dbReference type="SUPFAM" id="SSF48452">
    <property type="entry name" value="TPR-like"/>
    <property type="match status" value="2"/>
</dbReference>
<dbReference type="PhylomeDB" id="A7S020"/>
<feature type="compositionally biased region" description="Polar residues" evidence="10">
    <location>
        <begin position="167"/>
        <end position="188"/>
    </location>
</feature>
<evidence type="ECO:0000313" key="11">
    <source>
        <dbReference type="EMBL" id="EDO42886.1"/>
    </source>
</evidence>
<feature type="region of interest" description="Disordered" evidence="10">
    <location>
        <begin position="159"/>
        <end position="192"/>
    </location>
</feature>
<protein>
    <recommendedName>
        <fullName evidence="7">Outer dynein arm-docking complex subunit 4</fullName>
    </recommendedName>
    <alternativeName>
        <fullName evidence="8">Tetratricopeptide repeat protein 25</fullName>
    </alternativeName>
</protein>
<dbReference type="GO" id="GO:0005930">
    <property type="term" value="C:axoneme"/>
    <property type="evidence" value="ECO:0007669"/>
    <property type="project" value="UniProtKB-SubCell"/>
</dbReference>
<dbReference type="Gene3D" id="1.25.40.10">
    <property type="entry name" value="Tetratricopeptide repeat domain"/>
    <property type="match status" value="2"/>
</dbReference>
<dbReference type="PANTHER" id="PTHR23040:SF1">
    <property type="entry name" value="OUTER DYNEIN ARM-DOCKING COMPLEX SUBUNIT 4"/>
    <property type="match status" value="1"/>
</dbReference>
<feature type="non-terminal residue" evidence="11">
    <location>
        <position position="501"/>
    </location>
</feature>
<dbReference type="GO" id="GO:0005737">
    <property type="term" value="C:cytoplasm"/>
    <property type="evidence" value="ECO:0000318"/>
    <property type="project" value="GO_Central"/>
</dbReference>
<organism evidence="11 12">
    <name type="scientific">Nematostella vectensis</name>
    <name type="common">Starlet sea anemone</name>
    <dbReference type="NCBI Taxonomy" id="45351"/>
    <lineage>
        <taxon>Eukaryota</taxon>
        <taxon>Metazoa</taxon>
        <taxon>Cnidaria</taxon>
        <taxon>Anthozoa</taxon>
        <taxon>Hexacorallia</taxon>
        <taxon>Actiniaria</taxon>
        <taxon>Edwardsiidae</taxon>
        <taxon>Nematostella</taxon>
    </lineage>
</organism>
<proteinExistence type="predicted"/>
<evidence type="ECO:0000256" key="6">
    <source>
        <dbReference type="ARBA" id="ARBA00023273"/>
    </source>
</evidence>
<keyword evidence="2" id="KW-0963">Cytoplasm</keyword>
<dbReference type="InterPro" id="IPR040111">
    <property type="entry name" value="ODAD4"/>
</dbReference>
<evidence type="ECO:0000256" key="1">
    <source>
        <dbReference type="ARBA" id="ARBA00004430"/>
    </source>
</evidence>
<dbReference type="eggNOG" id="KOG1124">
    <property type="taxonomic scope" value="Eukaryota"/>
</dbReference>
<keyword evidence="12" id="KW-1185">Reference proteome</keyword>
<dbReference type="Pfam" id="PF13181">
    <property type="entry name" value="TPR_8"/>
    <property type="match status" value="1"/>
</dbReference>
<dbReference type="Proteomes" id="UP000001593">
    <property type="component" value="Unassembled WGS sequence"/>
</dbReference>
<evidence type="ECO:0000256" key="10">
    <source>
        <dbReference type="SAM" id="MobiDB-lite"/>
    </source>
</evidence>
<dbReference type="InParanoid" id="A7S020"/>
<feature type="repeat" description="TPR" evidence="9">
    <location>
        <begin position="16"/>
        <end position="49"/>
    </location>
</feature>
<dbReference type="OMA" id="LENTWLY"/>
<name>A7S020_NEMVE</name>
<dbReference type="OrthoDB" id="10268002at2759"/>
<evidence type="ECO:0000256" key="2">
    <source>
        <dbReference type="ARBA" id="ARBA00022490"/>
    </source>
</evidence>
<gene>
    <name evidence="11" type="ORF">NEMVEDRAFT_v1g99563</name>
</gene>
<dbReference type="FunFam" id="1.25.40.10:FF:000795">
    <property type="entry name" value="Tetratricopeptide repeat protein 25"/>
    <property type="match status" value="1"/>
</dbReference>
<evidence type="ECO:0000256" key="8">
    <source>
        <dbReference type="ARBA" id="ARBA00034143"/>
    </source>
</evidence>
<dbReference type="EMBL" id="DS469559">
    <property type="protein sequence ID" value="EDO42886.1"/>
    <property type="molecule type" value="Genomic_DNA"/>
</dbReference>
<dbReference type="KEGG" id="nve:5514790"/>
<dbReference type="HOGENOM" id="CLU_023648_2_0_1"/>
<evidence type="ECO:0000256" key="3">
    <source>
        <dbReference type="ARBA" id="ARBA00022737"/>
    </source>
</evidence>
<evidence type="ECO:0000313" key="12">
    <source>
        <dbReference type="Proteomes" id="UP000001593"/>
    </source>
</evidence>
<sequence>MYEDDEEQEEGPKSSFSTYLAEGDVLFKQEEYQKALDSYSLALELKPTDPFCLVARSKCYLKLGKNDAAYRDAEAALEEDKDFNKGLYQKAEALYAMGDFEYALVYYHRGNKLRPELQEFRLGIQKAQEAIDNSIGVAANVKLENKGDLSFFAKQDEMKKPKGYSKPKTQAAKTQPQQLNRGKNTKSPAASDKTVKQLLGEMYADKEYLEKLLNDDNFIHGHACSKDNQIYELVSGGLNYLESRTEFWRQQKPLYARKKEKAKPRKVQQKSKPADTTKFILRSLEEIDMALAEGDAEGSLKQAQSTLRTVQSLNEDSVPNKDDVLGNLHSCIGNAYLELDDSKKALDHHMKDLKIAEKLENPDGKSRALDNLGRVYAKNGEFGKAIDKWMEKMPLVKTPLESTWLFHEIGRCHLELKNYQDAKEYGQKSLAAAQEASDQVWQLNATVLIAQAEVKLGELQGALESFQQAHDLAKILEDEAAENAVSKAIRDVNDRIAQGSK</sequence>
<keyword evidence="3" id="KW-0677">Repeat</keyword>
<comment type="subcellular location">
    <subcellularLocation>
        <location evidence="1">Cytoplasm</location>
        <location evidence="1">Cytoskeleton</location>
        <location evidence="1">Cilium axoneme</location>
    </subcellularLocation>
</comment>
<keyword evidence="4 9" id="KW-0802">TPR repeat</keyword>
<evidence type="ECO:0000256" key="5">
    <source>
        <dbReference type="ARBA" id="ARBA00023212"/>
    </source>
</evidence>
<reference evidence="11 12" key="1">
    <citation type="journal article" date="2007" name="Science">
        <title>Sea anemone genome reveals ancestral eumetazoan gene repertoire and genomic organization.</title>
        <authorList>
            <person name="Putnam N.H."/>
            <person name="Srivastava M."/>
            <person name="Hellsten U."/>
            <person name="Dirks B."/>
            <person name="Chapman J."/>
            <person name="Salamov A."/>
            <person name="Terry A."/>
            <person name="Shapiro H."/>
            <person name="Lindquist E."/>
            <person name="Kapitonov V.V."/>
            <person name="Jurka J."/>
            <person name="Genikhovich G."/>
            <person name="Grigoriev I.V."/>
            <person name="Lucas S.M."/>
            <person name="Steele R.E."/>
            <person name="Finnerty J.R."/>
            <person name="Technau U."/>
            <person name="Martindale M.Q."/>
            <person name="Rokhsar D.S."/>
        </authorList>
    </citation>
    <scope>NUCLEOTIDE SEQUENCE [LARGE SCALE GENOMIC DNA]</scope>
    <source>
        <strain evidence="12">CH2 X CH6</strain>
    </source>
</reference>
<dbReference type="PROSITE" id="PS50005">
    <property type="entry name" value="TPR"/>
    <property type="match status" value="1"/>
</dbReference>
<dbReference type="FunFam" id="1.25.40.10:FF:000537">
    <property type="entry name" value="Tetratricopeptide repeat domain 25"/>
    <property type="match status" value="1"/>
</dbReference>
<evidence type="ECO:0000256" key="7">
    <source>
        <dbReference type="ARBA" id="ARBA00034139"/>
    </source>
</evidence>
<dbReference type="InterPro" id="IPR019734">
    <property type="entry name" value="TPR_rpt"/>
</dbReference>
<keyword evidence="5" id="KW-0206">Cytoskeleton</keyword>
<dbReference type="PANTHER" id="PTHR23040">
    <property type="match status" value="1"/>
</dbReference>
<dbReference type="InterPro" id="IPR011990">
    <property type="entry name" value="TPR-like_helical_dom_sf"/>
</dbReference>
<keyword evidence="6" id="KW-0966">Cell projection</keyword>
<dbReference type="Pfam" id="PF13424">
    <property type="entry name" value="TPR_12"/>
    <property type="match status" value="2"/>
</dbReference>